<dbReference type="PANTHER" id="PTHR43784:SF2">
    <property type="entry name" value="GDSL-LIKE LIPASE_ACYLHYDROLASE, PUTATIVE (AFU_ORTHOLOGUE AFUA_2G00820)-RELATED"/>
    <property type="match status" value="1"/>
</dbReference>
<gene>
    <name evidence="2" type="ORF">EDD28_0541</name>
</gene>
<dbReference type="InterPro" id="IPR036514">
    <property type="entry name" value="SGNH_hydro_sf"/>
</dbReference>
<proteinExistence type="predicted"/>
<dbReference type="PANTHER" id="PTHR43784">
    <property type="entry name" value="GDSL-LIKE LIPASE/ACYLHYDROLASE, PUTATIVE (AFU_ORTHOLOGUE AFUA_2G00820)-RELATED"/>
    <property type="match status" value="1"/>
</dbReference>
<dbReference type="EMBL" id="RKHQ01000001">
    <property type="protein sequence ID" value="ROR95972.1"/>
    <property type="molecule type" value="Genomic_DNA"/>
</dbReference>
<protein>
    <submittedName>
        <fullName evidence="2">Lysophospholipase L1-like esterase</fullName>
    </submittedName>
</protein>
<evidence type="ECO:0000313" key="2">
    <source>
        <dbReference type="EMBL" id="ROR95972.1"/>
    </source>
</evidence>
<evidence type="ECO:0000313" key="3">
    <source>
        <dbReference type="Proteomes" id="UP000275356"/>
    </source>
</evidence>
<sequence length="289" mass="31970">MTTPTTPPWRSYVAMGDSFTEGLWDVLDSDGVPSPDLSTWATANPHDPDVPTLRLRGWADLLAQHLARRRQEPLSYANLAIRGKLLGPIVEEQLEPAIALRPDLVSFVGGGNDILRASVDIDSISAQLEEAVVRLRAEGIDVLLATGFDMKSHSMLSATRSRVALFNANISSIARRHGAYVLDLWGMRSLRDPECWSEDRIHLLAKGHERVAQAALAGLGLAADDPAWDDAEIDLPQLPVREQLAHNAAWVRHHAYPWATRRFRGTSSEVERLPKFPEYVEVVDGDPPD</sequence>
<keyword evidence="3" id="KW-1185">Reference proteome</keyword>
<dbReference type="InterPro" id="IPR053140">
    <property type="entry name" value="GDSL_Rv0518-like"/>
</dbReference>
<dbReference type="Proteomes" id="UP000275356">
    <property type="component" value="Unassembled WGS sequence"/>
</dbReference>
<dbReference type="Gene3D" id="3.40.50.1110">
    <property type="entry name" value="SGNH hydrolase"/>
    <property type="match status" value="1"/>
</dbReference>
<accession>A0A3N2D8E3</accession>
<name>A0A3N2D8E3_9MICO</name>
<dbReference type="InterPro" id="IPR013830">
    <property type="entry name" value="SGNH_hydro"/>
</dbReference>
<comment type="caution">
    <text evidence="2">The sequence shown here is derived from an EMBL/GenBank/DDBJ whole genome shotgun (WGS) entry which is preliminary data.</text>
</comment>
<dbReference type="Pfam" id="PF13472">
    <property type="entry name" value="Lipase_GDSL_2"/>
    <property type="match status" value="1"/>
</dbReference>
<reference evidence="2 3" key="1">
    <citation type="submission" date="2018-11" db="EMBL/GenBank/DDBJ databases">
        <title>Sequencing the genomes of 1000 actinobacteria strains.</title>
        <authorList>
            <person name="Klenk H.-P."/>
        </authorList>
    </citation>
    <scope>NUCLEOTIDE SEQUENCE [LARGE SCALE GENOMIC DNA]</scope>
    <source>
        <strain evidence="2 3">DSM 13521</strain>
    </source>
</reference>
<dbReference type="CDD" id="cd01832">
    <property type="entry name" value="SGNH_hydrolase_like_1"/>
    <property type="match status" value="1"/>
</dbReference>
<evidence type="ECO:0000259" key="1">
    <source>
        <dbReference type="Pfam" id="PF13472"/>
    </source>
</evidence>
<feature type="domain" description="SGNH hydrolase-type esterase" evidence="1">
    <location>
        <begin position="14"/>
        <end position="210"/>
    </location>
</feature>
<organism evidence="2 3">
    <name type="scientific">Salana multivorans</name>
    <dbReference type="NCBI Taxonomy" id="120377"/>
    <lineage>
        <taxon>Bacteria</taxon>
        <taxon>Bacillati</taxon>
        <taxon>Actinomycetota</taxon>
        <taxon>Actinomycetes</taxon>
        <taxon>Micrococcales</taxon>
        <taxon>Beutenbergiaceae</taxon>
        <taxon>Salana</taxon>
    </lineage>
</organism>
<dbReference type="SUPFAM" id="SSF52266">
    <property type="entry name" value="SGNH hydrolase"/>
    <property type="match status" value="1"/>
</dbReference>
<dbReference type="AlphaFoldDB" id="A0A3N2D8E3"/>